<dbReference type="PANTHER" id="PTHR43877">
    <property type="entry name" value="AMINOALKYLPHOSPHONATE N-ACETYLTRANSFERASE-RELATED-RELATED"/>
    <property type="match status" value="1"/>
</dbReference>
<evidence type="ECO:0000313" key="4">
    <source>
        <dbReference type="EMBL" id="MYD91008.1"/>
    </source>
</evidence>
<accession>A0A6B1DUU0</accession>
<dbReference type="Gene3D" id="3.40.630.30">
    <property type="match status" value="1"/>
</dbReference>
<dbReference type="GO" id="GO:0016747">
    <property type="term" value="F:acyltransferase activity, transferring groups other than amino-acyl groups"/>
    <property type="evidence" value="ECO:0007669"/>
    <property type="project" value="InterPro"/>
</dbReference>
<dbReference type="AlphaFoldDB" id="A0A6B1DUU0"/>
<gene>
    <name evidence="4" type="ORF">F4Y08_11860</name>
</gene>
<feature type="domain" description="N-acetyltransferase" evidence="3">
    <location>
        <begin position="15"/>
        <end position="175"/>
    </location>
</feature>
<dbReference type="InterPro" id="IPR016181">
    <property type="entry name" value="Acyl_CoA_acyltransferase"/>
</dbReference>
<evidence type="ECO:0000256" key="1">
    <source>
        <dbReference type="ARBA" id="ARBA00022679"/>
    </source>
</evidence>
<dbReference type="SUPFAM" id="SSF55729">
    <property type="entry name" value="Acyl-CoA N-acyltransferases (Nat)"/>
    <property type="match status" value="1"/>
</dbReference>
<dbReference type="CDD" id="cd04301">
    <property type="entry name" value="NAT_SF"/>
    <property type="match status" value="1"/>
</dbReference>
<comment type="caution">
    <text evidence="4">The sequence shown here is derived from an EMBL/GenBank/DDBJ whole genome shotgun (WGS) entry which is preliminary data.</text>
</comment>
<evidence type="ECO:0000256" key="2">
    <source>
        <dbReference type="ARBA" id="ARBA00023315"/>
    </source>
</evidence>
<reference evidence="4" key="1">
    <citation type="submission" date="2019-09" db="EMBL/GenBank/DDBJ databases">
        <title>Characterisation of the sponge microbiome using genome-centric metagenomics.</title>
        <authorList>
            <person name="Engelberts J.P."/>
            <person name="Robbins S.J."/>
            <person name="De Goeij J.M."/>
            <person name="Aranda M."/>
            <person name="Bell S.C."/>
            <person name="Webster N.S."/>
        </authorList>
    </citation>
    <scope>NUCLEOTIDE SEQUENCE</scope>
    <source>
        <strain evidence="4">SB0662_bin_9</strain>
    </source>
</reference>
<dbReference type="InterPro" id="IPR050832">
    <property type="entry name" value="Bact_Acetyltransf"/>
</dbReference>
<protein>
    <submittedName>
        <fullName evidence="4">GNAT family N-acetyltransferase</fullName>
    </submittedName>
</protein>
<sequence>MTSTHFNAGRAGMATGIRPFDVGRDLPQVTELVREAFAQELRETGSRPLHNAGLYSRLHSFLRSEPANLFSFMRMFDGFVYVDRGRVVGNVSMQKLDSFGHRWQLANVAVAASHKRQGIGSRLVQAATDNLRTLGAKHAVLQVRTDNLPARNLYAKQGFKRLGGMADLEGRCPLQIGPRPSNPAPISALPGEEWQQMLDLARVQVGGHMQWWHPIRPGDFVHDWPRRAGEWLGEALGVSSVTRFGVRLGTERLATAIVLRSAHWKRLHRVSWWTRPQQYGQYEDGMLDALAGLMAAQAHCRLHVQVDADHHQAIEGLTAMGLRAKPSLDTMRCELTPERREPGANRRFRLRP</sequence>
<proteinExistence type="predicted"/>
<evidence type="ECO:0000259" key="3">
    <source>
        <dbReference type="PROSITE" id="PS51186"/>
    </source>
</evidence>
<dbReference type="InterPro" id="IPR000182">
    <property type="entry name" value="GNAT_dom"/>
</dbReference>
<dbReference type="Pfam" id="PF00583">
    <property type="entry name" value="Acetyltransf_1"/>
    <property type="match status" value="1"/>
</dbReference>
<keyword evidence="1 4" id="KW-0808">Transferase</keyword>
<keyword evidence="2" id="KW-0012">Acyltransferase</keyword>
<dbReference type="PROSITE" id="PS51186">
    <property type="entry name" value="GNAT"/>
    <property type="match status" value="1"/>
</dbReference>
<name>A0A6B1DUU0_9CHLR</name>
<organism evidence="4">
    <name type="scientific">Caldilineaceae bacterium SB0662_bin_9</name>
    <dbReference type="NCBI Taxonomy" id="2605258"/>
    <lineage>
        <taxon>Bacteria</taxon>
        <taxon>Bacillati</taxon>
        <taxon>Chloroflexota</taxon>
        <taxon>Caldilineae</taxon>
        <taxon>Caldilineales</taxon>
        <taxon>Caldilineaceae</taxon>
    </lineage>
</organism>
<dbReference type="EMBL" id="VXPY01000084">
    <property type="protein sequence ID" value="MYD91008.1"/>
    <property type="molecule type" value="Genomic_DNA"/>
</dbReference>